<organism evidence="2 3">
    <name type="scientific">Cytospora schulzeri</name>
    <dbReference type="NCBI Taxonomy" id="448051"/>
    <lineage>
        <taxon>Eukaryota</taxon>
        <taxon>Fungi</taxon>
        <taxon>Dikarya</taxon>
        <taxon>Ascomycota</taxon>
        <taxon>Pezizomycotina</taxon>
        <taxon>Sordariomycetes</taxon>
        <taxon>Sordariomycetidae</taxon>
        <taxon>Diaporthales</taxon>
        <taxon>Cytosporaceae</taxon>
        <taxon>Cytospora</taxon>
    </lineage>
</organism>
<feature type="compositionally biased region" description="Basic and acidic residues" evidence="1">
    <location>
        <begin position="22"/>
        <end position="31"/>
    </location>
</feature>
<reference evidence="2 3" key="1">
    <citation type="submission" date="2015-09" db="EMBL/GenBank/DDBJ databases">
        <title>Host preference determinants of Valsa canker pathogens revealed by comparative genomics.</title>
        <authorList>
            <person name="Yin Z."/>
            <person name="Huang L."/>
        </authorList>
    </citation>
    <scope>NUCLEOTIDE SEQUENCE [LARGE SCALE GENOMIC DNA]</scope>
    <source>
        <strain evidence="2 3">03-1</strain>
    </source>
</reference>
<dbReference type="PANTHER" id="PTHR38703:SF1">
    <property type="entry name" value="ALLERGEN"/>
    <property type="match status" value="1"/>
</dbReference>
<feature type="region of interest" description="Disordered" evidence="1">
    <location>
        <begin position="128"/>
        <end position="149"/>
    </location>
</feature>
<feature type="compositionally biased region" description="Basic and acidic residues" evidence="1">
    <location>
        <begin position="131"/>
        <end position="142"/>
    </location>
</feature>
<evidence type="ECO:0000313" key="2">
    <source>
        <dbReference type="EMBL" id="ROV98745.1"/>
    </source>
</evidence>
<feature type="compositionally biased region" description="Basic and acidic residues" evidence="1">
    <location>
        <begin position="241"/>
        <end position="263"/>
    </location>
</feature>
<evidence type="ECO:0000313" key="3">
    <source>
        <dbReference type="Proteomes" id="UP000283895"/>
    </source>
</evidence>
<sequence length="294" mass="33147">METSPSSKPKPPSSLPRFTRSKAVDADPLKTRTVDTDVTEHTAAAIQHEFVQPTVHEIYQKKITREIHKHHVYHRTLPLLKTEILPARHFIESSDGKGRLVEASDDEVRQLTGLPVREWMVVPRSLTVGQRDGEPRALHLPEDGPQPGHEPIEIGTEPILVDKKTHVTEDGIVRTEYLWRHPPVFEDVHGRTTPVLVPAGISDDWRQIVTKAKRDKEATHASRGIAGEVRKSNGVDSGGLSHKEAQHSSPDRRWYSKLDEKEQQYGSKCQRKPNFDEKEQLAASALENMMHAAT</sequence>
<evidence type="ECO:0000256" key="1">
    <source>
        <dbReference type="SAM" id="MobiDB-lite"/>
    </source>
</evidence>
<comment type="caution">
    <text evidence="2">The sequence shown here is derived from an EMBL/GenBank/DDBJ whole genome shotgun (WGS) entry which is preliminary data.</text>
</comment>
<dbReference type="Proteomes" id="UP000283895">
    <property type="component" value="Unassembled WGS sequence"/>
</dbReference>
<keyword evidence="3" id="KW-1185">Reference proteome</keyword>
<dbReference type="AlphaFoldDB" id="A0A423W5Z8"/>
<protein>
    <submittedName>
        <fullName evidence="2">Uncharacterized protein</fullName>
    </submittedName>
</protein>
<dbReference type="PANTHER" id="PTHR38703">
    <property type="entry name" value="CHROMOSOME 8, WHOLE GENOME SHOTGUN SEQUENCE"/>
    <property type="match status" value="1"/>
</dbReference>
<proteinExistence type="predicted"/>
<feature type="region of interest" description="Disordered" evidence="1">
    <location>
        <begin position="1"/>
        <end position="31"/>
    </location>
</feature>
<gene>
    <name evidence="2" type="ORF">VMCG_06707</name>
</gene>
<accession>A0A423W5Z8</accession>
<dbReference type="OrthoDB" id="5325276at2759"/>
<name>A0A423W5Z8_9PEZI</name>
<dbReference type="EMBL" id="LKEA01000025">
    <property type="protein sequence ID" value="ROV98745.1"/>
    <property type="molecule type" value="Genomic_DNA"/>
</dbReference>
<feature type="region of interest" description="Disordered" evidence="1">
    <location>
        <begin position="213"/>
        <end position="275"/>
    </location>
</feature>